<gene>
    <name evidence="7" type="ORF">DPMN_082768</name>
</gene>
<keyword evidence="2 4" id="KW-0863">Zinc-finger</keyword>
<keyword evidence="3" id="KW-0862">Zinc</keyword>
<name>A0A9D3Y9V2_DREPO</name>
<dbReference type="InterPro" id="IPR001841">
    <property type="entry name" value="Znf_RING"/>
</dbReference>
<reference evidence="7" key="1">
    <citation type="journal article" date="2019" name="bioRxiv">
        <title>The Genome of the Zebra Mussel, Dreissena polymorpha: A Resource for Invasive Species Research.</title>
        <authorList>
            <person name="McCartney M.A."/>
            <person name="Auch B."/>
            <person name="Kono T."/>
            <person name="Mallez S."/>
            <person name="Zhang Y."/>
            <person name="Obille A."/>
            <person name="Becker A."/>
            <person name="Abrahante J.E."/>
            <person name="Garbe J."/>
            <person name="Badalamenti J.P."/>
            <person name="Herman A."/>
            <person name="Mangelson H."/>
            <person name="Liachko I."/>
            <person name="Sullivan S."/>
            <person name="Sone E.D."/>
            <person name="Koren S."/>
            <person name="Silverstein K.A.T."/>
            <person name="Beckman K.B."/>
            <person name="Gohl D.M."/>
        </authorList>
    </citation>
    <scope>NUCLEOTIDE SEQUENCE</scope>
    <source>
        <strain evidence="7">Duluth1</strain>
        <tissue evidence="7">Whole animal</tissue>
    </source>
</reference>
<reference evidence="7" key="2">
    <citation type="submission" date="2020-11" db="EMBL/GenBank/DDBJ databases">
        <authorList>
            <person name="McCartney M.A."/>
            <person name="Auch B."/>
            <person name="Kono T."/>
            <person name="Mallez S."/>
            <person name="Becker A."/>
            <person name="Gohl D.M."/>
            <person name="Silverstein K.A.T."/>
            <person name="Koren S."/>
            <person name="Bechman K.B."/>
            <person name="Herman A."/>
            <person name="Abrahante J.E."/>
            <person name="Garbe J."/>
        </authorList>
    </citation>
    <scope>NUCLEOTIDE SEQUENCE</scope>
    <source>
        <strain evidence="7">Duluth1</strain>
        <tissue evidence="7">Whole animal</tissue>
    </source>
</reference>
<dbReference type="AlphaFoldDB" id="A0A9D3Y9V2"/>
<protein>
    <recommendedName>
        <fullName evidence="6">RING-type domain-containing protein</fullName>
    </recommendedName>
</protein>
<dbReference type="Gene3D" id="3.30.40.10">
    <property type="entry name" value="Zinc/RING finger domain, C3HC4 (zinc finger)"/>
    <property type="match status" value="1"/>
</dbReference>
<dbReference type="SUPFAM" id="SSF57850">
    <property type="entry name" value="RING/U-box"/>
    <property type="match status" value="1"/>
</dbReference>
<feature type="region of interest" description="Disordered" evidence="5">
    <location>
        <begin position="1"/>
        <end position="28"/>
    </location>
</feature>
<evidence type="ECO:0000256" key="2">
    <source>
        <dbReference type="ARBA" id="ARBA00022771"/>
    </source>
</evidence>
<evidence type="ECO:0000256" key="3">
    <source>
        <dbReference type="ARBA" id="ARBA00022833"/>
    </source>
</evidence>
<evidence type="ECO:0000256" key="4">
    <source>
        <dbReference type="PROSITE-ProRule" id="PRU00175"/>
    </source>
</evidence>
<dbReference type="PROSITE" id="PS00518">
    <property type="entry name" value="ZF_RING_1"/>
    <property type="match status" value="1"/>
</dbReference>
<dbReference type="GO" id="GO:0008270">
    <property type="term" value="F:zinc ion binding"/>
    <property type="evidence" value="ECO:0007669"/>
    <property type="project" value="UniProtKB-KW"/>
</dbReference>
<sequence length="160" mass="17464">MNRENQIGDENKTYGIPPWPNLGRRGEGNGFVGHDTSRIDAIPTPPPIQKADSGLPVVHDSVSVFQVAALTSNNPNFPPEEHDSLDNNVAQSAMHPYRVPRVGFNKTQCTVCNLKTIRFSQKSCGHVVCGECLAPYEGMPCKICKQPVIGIHQIDANVFA</sequence>
<evidence type="ECO:0000256" key="5">
    <source>
        <dbReference type="SAM" id="MobiDB-lite"/>
    </source>
</evidence>
<evidence type="ECO:0000313" key="7">
    <source>
        <dbReference type="EMBL" id="KAH3695311.1"/>
    </source>
</evidence>
<dbReference type="InterPro" id="IPR013083">
    <property type="entry name" value="Znf_RING/FYVE/PHD"/>
</dbReference>
<accession>A0A9D3Y9V2</accession>
<dbReference type="PROSITE" id="PS50089">
    <property type="entry name" value="ZF_RING_2"/>
    <property type="match status" value="1"/>
</dbReference>
<dbReference type="InterPro" id="IPR017907">
    <property type="entry name" value="Znf_RING_CS"/>
</dbReference>
<proteinExistence type="predicted"/>
<feature type="domain" description="RING-type" evidence="6">
    <location>
        <begin position="109"/>
        <end position="145"/>
    </location>
</feature>
<keyword evidence="1" id="KW-0479">Metal-binding</keyword>
<dbReference type="EMBL" id="JAIWYP010000016">
    <property type="protein sequence ID" value="KAH3695311.1"/>
    <property type="molecule type" value="Genomic_DNA"/>
</dbReference>
<evidence type="ECO:0000259" key="6">
    <source>
        <dbReference type="PROSITE" id="PS50089"/>
    </source>
</evidence>
<evidence type="ECO:0000256" key="1">
    <source>
        <dbReference type="ARBA" id="ARBA00022723"/>
    </source>
</evidence>
<organism evidence="7 8">
    <name type="scientific">Dreissena polymorpha</name>
    <name type="common">Zebra mussel</name>
    <name type="synonym">Mytilus polymorpha</name>
    <dbReference type="NCBI Taxonomy" id="45954"/>
    <lineage>
        <taxon>Eukaryota</taxon>
        <taxon>Metazoa</taxon>
        <taxon>Spiralia</taxon>
        <taxon>Lophotrochozoa</taxon>
        <taxon>Mollusca</taxon>
        <taxon>Bivalvia</taxon>
        <taxon>Autobranchia</taxon>
        <taxon>Heteroconchia</taxon>
        <taxon>Euheterodonta</taxon>
        <taxon>Imparidentia</taxon>
        <taxon>Neoheterodontei</taxon>
        <taxon>Myida</taxon>
        <taxon>Dreissenoidea</taxon>
        <taxon>Dreissenidae</taxon>
        <taxon>Dreissena</taxon>
    </lineage>
</organism>
<keyword evidence="8" id="KW-1185">Reference proteome</keyword>
<dbReference type="Proteomes" id="UP000828390">
    <property type="component" value="Unassembled WGS sequence"/>
</dbReference>
<comment type="caution">
    <text evidence="7">The sequence shown here is derived from an EMBL/GenBank/DDBJ whole genome shotgun (WGS) entry which is preliminary data.</text>
</comment>
<evidence type="ECO:0000313" key="8">
    <source>
        <dbReference type="Proteomes" id="UP000828390"/>
    </source>
</evidence>